<dbReference type="GO" id="GO:0004527">
    <property type="term" value="F:exonuclease activity"/>
    <property type="evidence" value="ECO:0007669"/>
    <property type="project" value="UniProtKB-KW"/>
</dbReference>
<dbReference type="PANTHER" id="PTHR14859:SF15">
    <property type="entry name" value="ENDONUCLEASE_EXONUCLEASE_PHOSPHATASE DOMAIN-CONTAINING PROTEIN"/>
    <property type="match status" value="1"/>
</dbReference>
<evidence type="ECO:0000313" key="3">
    <source>
        <dbReference type="EMBL" id="SFT86871.1"/>
    </source>
</evidence>
<dbReference type="GO" id="GO:0006506">
    <property type="term" value="P:GPI anchor biosynthetic process"/>
    <property type="evidence" value="ECO:0007669"/>
    <property type="project" value="TreeGrafter"/>
</dbReference>
<organism evidence="3 4">
    <name type="scientific">Algoriphagus locisalis</name>
    <dbReference type="NCBI Taxonomy" id="305507"/>
    <lineage>
        <taxon>Bacteria</taxon>
        <taxon>Pseudomonadati</taxon>
        <taxon>Bacteroidota</taxon>
        <taxon>Cytophagia</taxon>
        <taxon>Cytophagales</taxon>
        <taxon>Cyclobacteriaceae</taxon>
        <taxon>Algoriphagus</taxon>
    </lineage>
</organism>
<dbReference type="RefSeq" id="WP_091693309.1">
    <property type="nucleotide sequence ID" value="NZ_FPBF01000003.1"/>
</dbReference>
<dbReference type="SUPFAM" id="SSF56219">
    <property type="entry name" value="DNase I-like"/>
    <property type="match status" value="1"/>
</dbReference>
<reference evidence="4" key="1">
    <citation type="submission" date="2016-10" db="EMBL/GenBank/DDBJ databases">
        <authorList>
            <person name="Varghese N."/>
            <person name="Submissions S."/>
        </authorList>
    </citation>
    <scope>NUCLEOTIDE SEQUENCE [LARGE SCALE GENOMIC DNA]</scope>
    <source>
        <strain evidence="4">DSM 23445</strain>
    </source>
</reference>
<feature type="chain" id="PRO_5011676991" evidence="1">
    <location>
        <begin position="22"/>
        <end position="269"/>
    </location>
</feature>
<evidence type="ECO:0000313" key="4">
    <source>
        <dbReference type="Proteomes" id="UP000199673"/>
    </source>
</evidence>
<keyword evidence="4" id="KW-1185">Reference proteome</keyword>
<keyword evidence="1" id="KW-0732">Signal</keyword>
<dbReference type="GO" id="GO:0004519">
    <property type="term" value="F:endonuclease activity"/>
    <property type="evidence" value="ECO:0007669"/>
    <property type="project" value="UniProtKB-KW"/>
</dbReference>
<keyword evidence="3" id="KW-0540">Nuclease</keyword>
<proteinExistence type="predicted"/>
<feature type="signal peptide" evidence="1">
    <location>
        <begin position="1"/>
        <end position="21"/>
    </location>
</feature>
<dbReference type="OrthoDB" id="5447300at2"/>
<keyword evidence="3" id="KW-0255">Endonuclease</keyword>
<name>A0A1I7BIB8_9BACT</name>
<accession>A0A1I7BIB8</accession>
<dbReference type="InterPro" id="IPR036691">
    <property type="entry name" value="Endo/exonu/phosph_ase_sf"/>
</dbReference>
<feature type="domain" description="Endonuclease/exonuclease/phosphatase" evidence="2">
    <location>
        <begin position="31"/>
        <end position="254"/>
    </location>
</feature>
<dbReference type="Proteomes" id="UP000199673">
    <property type="component" value="Unassembled WGS sequence"/>
</dbReference>
<dbReference type="PANTHER" id="PTHR14859">
    <property type="entry name" value="CALCOFLUOR WHITE HYPERSENSITIVE PROTEIN PRECURSOR"/>
    <property type="match status" value="1"/>
</dbReference>
<sequence length="269" mass="30627">MKKTSLVVIIFLLGTSFSLFAQEKYPEFKVLTYNIYHGEKPDSLGKPNLDDIANLIILLQPEVVAFQEVDSMTTRSEGIYGKKIDWMAEIGKKTGYRSYFAKAMDYAEGGYGEGILVKKALNYTTLPLPTPVGGEARAAAWSKIELRERRELYFGATHLCHEFPENRLAQVDSMMRYADSLPKPAFWVGDLNFSPESEEYKSISEKWSDAGLVANDSTPTYDSEAGKRIDYVWYDSEHFELVNYQVLDVPFSDHYPVLVTLRLIKPNKE</sequence>
<dbReference type="InterPro" id="IPR005135">
    <property type="entry name" value="Endo/exonuclease/phosphatase"/>
</dbReference>
<dbReference type="Pfam" id="PF03372">
    <property type="entry name" value="Exo_endo_phos"/>
    <property type="match status" value="1"/>
</dbReference>
<dbReference type="STRING" id="305507.SAMN04489724_2448"/>
<evidence type="ECO:0000259" key="2">
    <source>
        <dbReference type="Pfam" id="PF03372"/>
    </source>
</evidence>
<dbReference type="InterPro" id="IPR051916">
    <property type="entry name" value="GPI-anchor_lipid_remodeler"/>
</dbReference>
<evidence type="ECO:0000256" key="1">
    <source>
        <dbReference type="SAM" id="SignalP"/>
    </source>
</evidence>
<protein>
    <submittedName>
        <fullName evidence="3">Metal-dependent hydrolase, endonuclease/exonuclease/phosphatase family</fullName>
    </submittedName>
</protein>
<dbReference type="Gene3D" id="3.60.10.10">
    <property type="entry name" value="Endonuclease/exonuclease/phosphatase"/>
    <property type="match status" value="1"/>
</dbReference>
<keyword evidence="3" id="KW-0378">Hydrolase</keyword>
<keyword evidence="3" id="KW-0269">Exonuclease</keyword>
<dbReference type="GO" id="GO:0016020">
    <property type="term" value="C:membrane"/>
    <property type="evidence" value="ECO:0007669"/>
    <property type="project" value="GOC"/>
</dbReference>
<dbReference type="AlphaFoldDB" id="A0A1I7BIB8"/>
<dbReference type="EMBL" id="FPBF01000003">
    <property type="protein sequence ID" value="SFT86871.1"/>
    <property type="molecule type" value="Genomic_DNA"/>
</dbReference>
<gene>
    <name evidence="3" type="ORF">SAMN04489724_2448</name>
</gene>